<comment type="caution">
    <text evidence="7">The sequence shown here is derived from an EMBL/GenBank/DDBJ whole genome shotgun (WGS) entry which is preliminary data.</text>
</comment>
<dbReference type="InterPro" id="IPR006260">
    <property type="entry name" value="TonB/TolA_C"/>
</dbReference>
<feature type="compositionally biased region" description="Gly residues" evidence="5">
    <location>
        <begin position="230"/>
        <end position="261"/>
    </location>
</feature>
<feature type="region of interest" description="Disordered" evidence="5">
    <location>
        <begin position="230"/>
        <end position="262"/>
    </location>
</feature>
<evidence type="ECO:0000256" key="3">
    <source>
        <dbReference type="ARBA" id="ARBA00022989"/>
    </source>
</evidence>
<comment type="subcellular location">
    <subcellularLocation>
        <location evidence="1">Membrane</location>
        <topology evidence="1">Single-pass membrane protein</topology>
    </subcellularLocation>
</comment>
<evidence type="ECO:0000313" key="7">
    <source>
        <dbReference type="EMBL" id="TDK67382.1"/>
    </source>
</evidence>
<dbReference type="NCBIfam" id="TIGR01352">
    <property type="entry name" value="tonB_Cterm"/>
    <property type="match status" value="1"/>
</dbReference>
<proteinExistence type="predicted"/>
<keyword evidence="4 6" id="KW-0472">Membrane</keyword>
<keyword evidence="8" id="KW-1185">Reference proteome</keyword>
<evidence type="ECO:0000256" key="1">
    <source>
        <dbReference type="ARBA" id="ARBA00004167"/>
    </source>
</evidence>
<feature type="compositionally biased region" description="Basic and acidic residues" evidence="5">
    <location>
        <begin position="82"/>
        <end position="100"/>
    </location>
</feature>
<evidence type="ECO:0000313" key="8">
    <source>
        <dbReference type="Proteomes" id="UP000294829"/>
    </source>
</evidence>
<evidence type="ECO:0000256" key="4">
    <source>
        <dbReference type="ARBA" id="ARBA00023136"/>
    </source>
</evidence>
<evidence type="ECO:0000256" key="6">
    <source>
        <dbReference type="SAM" id="Phobius"/>
    </source>
</evidence>
<name>A0A4R5W459_9BURK</name>
<dbReference type="AlphaFoldDB" id="A0A4R5W459"/>
<dbReference type="Proteomes" id="UP000294829">
    <property type="component" value="Unassembled WGS sequence"/>
</dbReference>
<evidence type="ECO:0000256" key="5">
    <source>
        <dbReference type="SAM" id="MobiDB-lite"/>
    </source>
</evidence>
<organism evidence="7 8">
    <name type="scientific">Sapientia aquatica</name>
    <dbReference type="NCBI Taxonomy" id="1549640"/>
    <lineage>
        <taxon>Bacteria</taxon>
        <taxon>Pseudomonadati</taxon>
        <taxon>Pseudomonadota</taxon>
        <taxon>Betaproteobacteria</taxon>
        <taxon>Burkholderiales</taxon>
        <taxon>Oxalobacteraceae</taxon>
        <taxon>Sapientia</taxon>
    </lineage>
</organism>
<evidence type="ECO:0000256" key="2">
    <source>
        <dbReference type="ARBA" id="ARBA00022692"/>
    </source>
</evidence>
<feature type="region of interest" description="Disordered" evidence="5">
    <location>
        <begin position="71"/>
        <end position="126"/>
    </location>
</feature>
<sequence length="358" mass="36834">MSALAVSFRSQIAPWAGSQEDDERFNRVLRYVFILCALLILAELLLPLVMPEPTKSAEQREQITAMIIDNVKQAPPPPVVEEQTKPDLTKPENKASDTKTQETVQKAKPAPDARVPKPNAPPGELDAARRKASGVGLLAMSNDLAEMHGAPMAVQLAPVKPGAGVGTGTGVGVGAGNEEGLPDRSMITSNASGGSGGINTAGFSRNSGGGGLAGRSTTLVAGAVAGGGGGAGHDSVGTGNGTGSGAAGAGKGGNVQRGNGGKASRSLEDIKLVFEKNKGAIYAIYNRALREEPGLQGKVVLKLKIAPGGNVIDCRIESSELKSPDLEAKLLARIRQFDFGAKDVNVMDVSWPVDFLPS</sequence>
<dbReference type="EMBL" id="SMYL01000002">
    <property type="protein sequence ID" value="TDK67382.1"/>
    <property type="molecule type" value="Genomic_DNA"/>
</dbReference>
<dbReference type="RefSeq" id="WP_133326580.1">
    <property type="nucleotide sequence ID" value="NZ_SMYL01000002.1"/>
</dbReference>
<gene>
    <name evidence="7" type="ORF">E2I14_06380</name>
</gene>
<feature type="transmembrane region" description="Helical" evidence="6">
    <location>
        <begin position="28"/>
        <end position="50"/>
    </location>
</feature>
<reference evidence="7 8" key="1">
    <citation type="submission" date="2019-03" db="EMBL/GenBank/DDBJ databases">
        <title>Sapientia aquatica gen. nov., sp. nov., isolated from a crater lake.</title>
        <authorList>
            <person name="Felfoldi T."/>
            <person name="Szabo A."/>
            <person name="Toth E."/>
            <person name="Schumann P."/>
            <person name="Keki Z."/>
            <person name="Marialigeti K."/>
            <person name="Mathe I."/>
        </authorList>
    </citation>
    <scope>NUCLEOTIDE SEQUENCE [LARGE SCALE GENOMIC DNA]</scope>
    <source>
        <strain evidence="7 8">SA-152</strain>
    </source>
</reference>
<dbReference type="NCBIfam" id="NF033768">
    <property type="entry name" value="myxo_SS_tail"/>
    <property type="match status" value="1"/>
</dbReference>
<protein>
    <submittedName>
        <fullName evidence="7">Energy transducer TonB</fullName>
    </submittedName>
</protein>
<dbReference type="OrthoDB" id="7057177at2"/>
<accession>A0A4R5W459</accession>
<dbReference type="InterPro" id="IPR049806">
    <property type="entry name" value="MasK-like_C"/>
</dbReference>
<keyword evidence="2 6" id="KW-0812">Transmembrane</keyword>
<keyword evidence="3 6" id="KW-1133">Transmembrane helix</keyword>
<dbReference type="GO" id="GO:0016020">
    <property type="term" value="C:membrane"/>
    <property type="evidence" value="ECO:0007669"/>
    <property type="project" value="UniProtKB-SubCell"/>
</dbReference>